<comment type="caution">
    <text evidence="4">The sequence shown here is derived from an EMBL/GenBank/DDBJ whole genome shotgun (WGS) entry which is preliminary data.</text>
</comment>
<evidence type="ECO:0000313" key="5">
    <source>
        <dbReference type="Proteomes" id="UP000623010"/>
    </source>
</evidence>
<reference evidence="4" key="2">
    <citation type="submission" date="2020-09" db="EMBL/GenBank/DDBJ databases">
        <authorList>
            <person name="Sun Q."/>
            <person name="Ohkuma M."/>
        </authorList>
    </citation>
    <scope>NUCLEOTIDE SEQUENCE</scope>
    <source>
        <strain evidence="4">JCM 5016</strain>
    </source>
</reference>
<dbReference type="InterPro" id="IPR014614">
    <property type="entry name" value="KsdD_DH"/>
</dbReference>
<evidence type="ECO:0000256" key="1">
    <source>
        <dbReference type="ARBA" id="ARBA00022630"/>
    </source>
</evidence>
<dbReference type="PANTHER" id="PTHR43260:SF1">
    <property type="entry name" value="KSDD-LIKE STEROID DEHYDROGENASE RV0785"/>
    <property type="match status" value="1"/>
</dbReference>
<keyword evidence="1" id="KW-0285">Flavoprotein</keyword>
<evidence type="ECO:0000259" key="3">
    <source>
        <dbReference type="Pfam" id="PF00890"/>
    </source>
</evidence>
<dbReference type="InterPro" id="IPR036188">
    <property type="entry name" value="FAD/NAD-bd_sf"/>
</dbReference>
<dbReference type="PRINTS" id="PR00420">
    <property type="entry name" value="RNGMNOXGNASE"/>
</dbReference>
<sequence>MDADVIVVGAGLAGLVAAHELTSRGRKVALVDQENAANLGGQAHWSFGGLFLVDSPQQRRLGVRDSFDLAWSDWQGSARFDRLDDEDAWAVRWARAYVEFAAGEKRSWLAGHGIELLPTVGWAERGDLRADGHGNSVPRFHIAWGTGTGVVAPFARYAHDAARDGLLTFHHRHRVDELVVQDGAVRGVRGTLLAPDDAPRGVASHRDRVGEFELTAQAVIVTTGGIGANHDLVRRYWPERLGTPPREMVTGVPAYVDGRMLDISAAAGVRLVNRDRMWHYTEGVRNWNPIWPGHGIRILPGPSSMWFDALGRRLPDPCLPGYDTLGTLKHLRTTGDIAGYDHSWFVLTRRIVEKEFALSGSEQNPDITAGDRRAVLRERLLGRGAPGPVKDFVRHGADFVVADTLEKLVEKMNALTDRPLLDAAVLRRQIEARDRQITNPYGKDAQVQGIRNARRYIGDRLGRVAAPHRILDPAAGPLIGVKLHILTRKTLGGIQTDLDSRALGHDGRPVDGLYAAGEVAGFGGGGVHGYNALEGTFLGGCLFSGRAAGRAAAAQTA</sequence>
<feature type="domain" description="FAD-dependent oxidoreductase 2 FAD-binding" evidence="3">
    <location>
        <begin position="4"/>
        <end position="538"/>
    </location>
</feature>
<dbReference type="Gene3D" id="3.90.700.10">
    <property type="entry name" value="Succinate dehydrogenase/fumarate reductase flavoprotein, catalytic domain"/>
    <property type="match status" value="1"/>
</dbReference>
<dbReference type="PANTHER" id="PTHR43260">
    <property type="entry name" value="3-KETOSTEROID-DELTA-1-DEHYDROGENASE"/>
    <property type="match status" value="1"/>
</dbReference>
<gene>
    <name evidence="4" type="ORF">GCM10010389_40040</name>
</gene>
<reference evidence="4" key="1">
    <citation type="journal article" date="2014" name="Int. J. Syst. Evol. Microbiol.">
        <title>Complete genome sequence of Corynebacterium casei LMG S-19264T (=DSM 44701T), isolated from a smear-ripened cheese.</title>
        <authorList>
            <consortium name="US DOE Joint Genome Institute (JGI-PGF)"/>
            <person name="Walter F."/>
            <person name="Albersmeier A."/>
            <person name="Kalinowski J."/>
            <person name="Ruckert C."/>
        </authorList>
    </citation>
    <scope>NUCLEOTIDE SEQUENCE</scope>
    <source>
        <strain evidence="4">JCM 5016</strain>
    </source>
</reference>
<dbReference type="PIRSF" id="PIRSF036654">
    <property type="entry name" value="UCP036654"/>
    <property type="match status" value="1"/>
</dbReference>
<protein>
    <submittedName>
        <fullName evidence="4">FAD-binding dehydrogenase</fullName>
    </submittedName>
</protein>
<dbReference type="Pfam" id="PF00890">
    <property type="entry name" value="FAD_binding_2"/>
    <property type="match status" value="1"/>
</dbReference>
<proteinExistence type="predicted"/>
<dbReference type="AlphaFoldDB" id="A0A918RGF9"/>
<dbReference type="EMBL" id="BMWH01000016">
    <property type="protein sequence ID" value="GGZ96741.1"/>
    <property type="molecule type" value="Genomic_DNA"/>
</dbReference>
<organism evidence="4 5">
    <name type="scientific">Streptomyces echinoruber</name>
    <dbReference type="NCBI Taxonomy" id="68898"/>
    <lineage>
        <taxon>Bacteria</taxon>
        <taxon>Bacillati</taxon>
        <taxon>Actinomycetota</taxon>
        <taxon>Actinomycetes</taxon>
        <taxon>Kitasatosporales</taxon>
        <taxon>Streptomycetaceae</taxon>
        <taxon>Streptomyces</taxon>
    </lineage>
</organism>
<evidence type="ECO:0000256" key="2">
    <source>
        <dbReference type="ARBA" id="ARBA00023002"/>
    </source>
</evidence>
<keyword evidence="2" id="KW-0560">Oxidoreductase</keyword>
<dbReference type="Gene3D" id="3.50.50.60">
    <property type="entry name" value="FAD/NAD(P)-binding domain"/>
    <property type="match status" value="1"/>
</dbReference>
<name>A0A918RGF9_9ACTN</name>
<dbReference type="SUPFAM" id="SSF51905">
    <property type="entry name" value="FAD/NAD(P)-binding domain"/>
    <property type="match status" value="1"/>
</dbReference>
<dbReference type="RefSeq" id="WP_190058815.1">
    <property type="nucleotide sequence ID" value="NZ_BMWH01000016.1"/>
</dbReference>
<accession>A0A918RGF9</accession>
<dbReference type="GO" id="GO:0033765">
    <property type="term" value="F:steroid dehydrogenase activity, acting on the CH-CH group of donors"/>
    <property type="evidence" value="ECO:0007669"/>
    <property type="project" value="UniProtKB-ARBA"/>
</dbReference>
<keyword evidence="5" id="KW-1185">Reference proteome</keyword>
<dbReference type="Proteomes" id="UP000623010">
    <property type="component" value="Unassembled WGS sequence"/>
</dbReference>
<dbReference type="InterPro" id="IPR027477">
    <property type="entry name" value="Succ_DH/fumarate_Rdtase_cat_sf"/>
</dbReference>
<dbReference type="NCBIfam" id="NF009472">
    <property type="entry name" value="PRK12834.1"/>
    <property type="match status" value="1"/>
</dbReference>
<dbReference type="InterPro" id="IPR003953">
    <property type="entry name" value="FAD-dep_OxRdtase_2_FAD-bd"/>
</dbReference>
<evidence type="ECO:0000313" key="4">
    <source>
        <dbReference type="EMBL" id="GGZ96741.1"/>
    </source>
</evidence>